<organism evidence="1 2">
    <name type="scientific">Photobacterium piscicola</name>
    <dbReference type="NCBI Taxonomy" id="1378299"/>
    <lineage>
        <taxon>Bacteria</taxon>
        <taxon>Pseudomonadati</taxon>
        <taxon>Pseudomonadota</taxon>
        <taxon>Gammaproteobacteria</taxon>
        <taxon>Vibrionales</taxon>
        <taxon>Vibrionaceae</taxon>
        <taxon>Photobacterium</taxon>
    </lineage>
</organism>
<dbReference type="EMBL" id="FUZI01000004">
    <property type="protein sequence ID" value="SKC32859.1"/>
    <property type="molecule type" value="Genomic_DNA"/>
</dbReference>
<dbReference type="AlphaFoldDB" id="A0A1T5I181"/>
<evidence type="ECO:0000313" key="1">
    <source>
        <dbReference type="EMBL" id="SKC32859.1"/>
    </source>
</evidence>
<reference evidence="1 2" key="1">
    <citation type="submission" date="2017-02" db="EMBL/GenBank/DDBJ databases">
        <authorList>
            <person name="Peterson S.W."/>
        </authorList>
    </citation>
    <scope>NUCLEOTIDE SEQUENCE [LARGE SCALE GENOMIC DNA]</scope>
    <source>
        <strain evidence="2">type strain: NCCB 100098</strain>
    </source>
</reference>
<proteinExistence type="predicted"/>
<dbReference type="Proteomes" id="UP000189966">
    <property type="component" value="Unassembled WGS sequence"/>
</dbReference>
<sequence length="439" mass="50226">MRYISVPIVIAAILNLSIFNIAYADSIQYLNIHRVDLKGDQNINYPQVCIRVNRSANRIPIMEKFQEIRSESPNDNFDQFMGKVTKWADSGIVGHTWINLFYKDDNGEIKSKGYGFGSNGNQSSREFSFQKCVNIQNKTHQEIENDIALKSSDLYKKSINIAKDFLNVGYDWAGGRYTMYTNCAWFGGKLFNAIVPKNEQISYSQPFDYSTIVPKSFPMSKYRDLPDPGYIAESISKVMSYSGWYSNYNIGYGALTNNTAVTVNRDGLTLQPRSLLAFYPQLTNYVKFIYSGYFSESENKMYLFTNGLANEKEFILTPFTSYLAIKPLDTKIKIIAAFHHPYDDKVGLIISNKGEIFTTNNWENTGKTALKPYMKDITSAANYFESGRIMILLRPDDKQTSANKSDGVRFIVYDYDQDKVITAPKLFEKEHGFNFLKLQ</sequence>
<name>A0A1T5I181_9GAMM</name>
<evidence type="ECO:0000313" key="2">
    <source>
        <dbReference type="Proteomes" id="UP000189966"/>
    </source>
</evidence>
<protein>
    <submittedName>
        <fullName evidence="1">Uncharacterized protein</fullName>
    </submittedName>
</protein>
<accession>A0A1T5I181</accession>
<dbReference type="RefSeq" id="WP_235865930.1">
    <property type="nucleotide sequence ID" value="NZ_FUZI01000004.1"/>
</dbReference>
<gene>
    <name evidence="1" type="ORF">CZ809_02387</name>
</gene>